<evidence type="ECO:0000313" key="2">
    <source>
        <dbReference type="EMBL" id="TNN43210.1"/>
    </source>
</evidence>
<accession>A0A4Z2FQR6</accession>
<name>A0A4Z2FQR6_9TELE</name>
<dbReference type="AlphaFoldDB" id="A0A4Z2FQR6"/>
<reference evidence="2 3" key="1">
    <citation type="submission" date="2019-03" db="EMBL/GenBank/DDBJ databases">
        <title>First draft genome of Liparis tanakae, snailfish: a comprehensive survey of snailfish specific genes.</title>
        <authorList>
            <person name="Kim W."/>
            <person name="Song I."/>
            <person name="Jeong J.-H."/>
            <person name="Kim D."/>
            <person name="Kim S."/>
            <person name="Ryu S."/>
            <person name="Song J.Y."/>
            <person name="Lee S.K."/>
        </authorList>
    </citation>
    <scope>NUCLEOTIDE SEQUENCE [LARGE SCALE GENOMIC DNA]</scope>
    <source>
        <tissue evidence="2">Muscle</tissue>
    </source>
</reference>
<dbReference type="Proteomes" id="UP000314294">
    <property type="component" value="Unassembled WGS sequence"/>
</dbReference>
<evidence type="ECO:0000313" key="3">
    <source>
        <dbReference type="Proteomes" id="UP000314294"/>
    </source>
</evidence>
<proteinExistence type="predicted"/>
<feature type="compositionally biased region" description="Basic and acidic residues" evidence="1">
    <location>
        <begin position="88"/>
        <end position="106"/>
    </location>
</feature>
<gene>
    <name evidence="2" type="ORF">EYF80_046621</name>
</gene>
<protein>
    <submittedName>
        <fullName evidence="2">Uncharacterized protein</fullName>
    </submittedName>
</protein>
<sequence length="106" mass="11716">MEIVFIVLKNMAGLYAALYARGSQMGVRVPPGVREGISCETGQWEAGRTRPSLGPHGGFSLGMADSEETLRSTRDTLEDYISPWAPGGREDGLKTNMKRDEKRERD</sequence>
<keyword evidence="3" id="KW-1185">Reference proteome</keyword>
<dbReference type="EMBL" id="SRLO01000982">
    <property type="protein sequence ID" value="TNN43210.1"/>
    <property type="molecule type" value="Genomic_DNA"/>
</dbReference>
<organism evidence="2 3">
    <name type="scientific">Liparis tanakae</name>
    <name type="common">Tanaka's snailfish</name>
    <dbReference type="NCBI Taxonomy" id="230148"/>
    <lineage>
        <taxon>Eukaryota</taxon>
        <taxon>Metazoa</taxon>
        <taxon>Chordata</taxon>
        <taxon>Craniata</taxon>
        <taxon>Vertebrata</taxon>
        <taxon>Euteleostomi</taxon>
        <taxon>Actinopterygii</taxon>
        <taxon>Neopterygii</taxon>
        <taxon>Teleostei</taxon>
        <taxon>Neoteleostei</taxon>
        <taxon>Acanthomorphata</taxon>
        <taxon>Eupercaria</taxon>
        <taxon>Perciformes</taxon>
        <taxon>Cottioidei</taxon>
        <taxon>Cottales</taxon>
        <taxon>Liparidae</taxon>
        <taxon>Liparis</taxon>
    </lineage>
</organism>
<comment type="caution">
    <text evidence="2">The sequence shown here is derived from an EMBL/GenBank/DDBJ whole genome shotgun (WGS) entry which is preliminary data.</text>
</comment>
<feature type="region of interest" description="Disordered" evidence="1">
    <location>
        <begin position="70"/>
        <end position="106"/>
    </location>
</feature>
<evidence type="ECO:0000256" key="1">
    <source>
        <dbReference type="SAM" id="MobiDB-lite"/>
    </source>
</evidence>